<dbReference type="SUPFAM" id="SSF48403">
    <property type="entry name" value="Ankyrin repeat"/>
    <property type="match status" value="1"/>
</dbReference>
<feature type="repeat" description="ANK" evidence="3">
    <location>
        <begin position="51"/>
        <end position="83"/>
    </location>
</feature>
<evidence type="ECO:0000313" key="5">
    <source>
        <dbReference type="Proteomes" id="UP000265140"/>
    </source>
</evidence>
<dbReference type="PANTHER" id="PTHR24201:SF15">
    <property type="entry name" value="ANKYRIN REPEAT DOMAIN-CONTAINING PROTEIN 66"/>
    <property type="match status" value="1"/>
</dbReference>
<evidence type="ECO:0000256" key="3">
    <source>
        <dbReference type="PROSITE-ProRule" id="PRU00023"/>
    </source>
</evidence>
<evidence type="ECO:0008006" key="6">
    <source>
        <dbReference type="Google" id="ProtNLM"/>
    </source>
</evidence>
<reference evidence="4" key="2">
    <citation type="submission" date="2020-02" db="EMBL/GenBank/DDBJ databases">
        <title>Esox lucius (northern pike) genome, fEsoLuc1, primary haplotype.</title>
        <authorList>
            <person name="Myers G."/>
            <person name="Karagic N."/>
            <person name="Meyer A."/>
            <person name="Pippel M."/>
            <person name="Reichard M."/>
            <person name="Winkler S."/>
            <person name="Tracey A."/>
            <person name="Sims Y."/>
            <person name="Howe K."/>
            <person name="Rhie A."/>
            <person name="Formenti G."/>
            <person name="Durbin R."/>
            <person name="Fedrigo O."/>
            <person name="Jarvis E.D."/>
        </authorList>
    </citation>
    <scope>NUCLEOTIDE SEQUENCE [LARGE SCALE GENOMIC DNA]</scope>
</reference>
<dbReference type="InterPro" id="IPR050776">
    <property type="entry name" value="Ank_Repeat/CDKN_Inhibitor"/>
</dbReference>
<dbReference type="InterPro" id="IPR002110">
    <property type="entry name" value="Ankyrin_rpt"/>
</dbReference>
<name>A0A3P8YSJ6_ESOLU</name>
<dbReference type="PROSITE" id="PS50088">
    <property type="entry name" value="ANK_REPEAT"/>
    <property type="match status" value="1"/>
</dbReference>
<keyword evidence="1" id="KW-0677">Repeat</keyword>
<proteinExistence type="predicted"/>
<dbReference type="InParanoid" id="A0A3P8YSJ6"/>
<dbReference type="Ensembl" id="ENSELUT00000029765.3">
    <property type="protein sequence ID" value="ENSELUP00000019572.2"/>
    <property type="gene ID" value="ENSELUG00000036486.1"/>
</dbReference>
<dbReference type="Pfam" id="PF12796">
    <property type="entry name" value="Ank_2"/>
    <property type="match status" value="1"/>
</dbReference>
<dbReference type="AlphaFoldDB" id="A0A3P8YSJ6"/>
<protein>
    <recommendedName>
        <fullName evidence="6">Ankyrin repeat domain-containing protein 66</fullName>
    </recommendedName>
</protein>
<dbReference type="InterPro" id="IPR036770">
    <property type="entry name" value="Ankyrin_rpt-contain_sf"/>
</dbReference>
<reference evidence="4" key="3">
    <citation type="submission" date="2025-08" db="UniProtKB">
        <authorList>
            <consortium name="Ensembl"/>
        </authorList>
    </citation>
    <scope>IDENTIFICATION</scope>
</reference>
<keyword evidence="5" id="KW-1185">Reference proteome</keyword>
<reference evidence="5" key="1">
    <citation type="journal article" date="2014" name="PLoS ONE">
        <title>The genome and linkage map of the northern pike (Esox lucius): conserved synteny revealed between the salmonid sister group and the Neoteleostei.</title>
        <authorList>
            <person name="Rondeau E.B."/>
            <person name="Minkley D.R."/>
            <person name="Leong J.S."/>
            <person name="Messmer A.M."/>
            <person name="Jantzen J.R."/>
            <person name="von Schalburg K.R."/>
            <person name="Lemon C."/>
            <person name="Bird N.H."/>
            <person name="Koop B.F."/>
        </authorList>
    </citation>
    <scope>NUCLEOTIDE SEQUENCE</scope>
</reference>
<dbReference type="SMART" id="SM00248">
    <property type="entry name" value="ANK"/>
    <property type="match status" value="3"/>
</dbReference>
<dbReference type="PROSITE" id="PS50297">
    <property type="entry name" value="ANK_REP_REGION"/>
    <property type="match status" value="1"/>
</dbReference>
<sequence>MKKLCGGSFPAESQSEMTELHQAAAAGDFDLVKEILKKNKCNPNHKDIDWNYKTPLHWAATKGQTETVRILVEHGARACLRTDSGWTAAHFAAEAGRLGVLRLLHSLHCPVDKEDRCGDRPVRIAQVYGHIDCVRFLEKAELECRAYRQMAVLKGFPLDDTDEEWEEQKREEELKRTANQHRGLKKLINKKHIGENATETVNIMYSKQM</sequence>
<reference evidence="4" key="4">
    <citation type="submission" date="2025-09" db="UniProtKB">
        <authorList>
            <consortium name="Ensembl"/>
        </authorList>
    </citation>
    <scope>IDENTIFICATION</scope>
</reference>
<dbReference type="OMA" id="IYGQTAC"/>
<evidence type="ECO:0000256" key="2">
    <source>
        <dbReference type="ARBA" id="ARBA00023043"/>
    </source>
</evidence>
<dbReference type="STRING" id="8010.ENSELUP00000019569"/>
<organism evidence="4 5">
    <name type="scientific">Esox lucius</name>
    <name type="common">Northern pike</name>
    <dbReference type="NCBI Taxonomy" id="8010"/>
    <lineage>
        <taxon>Eukaryota</taxon>
        <taxon>Metazoa</taxon>
        <taxon>Chordata</taxon>
        <taxon>Craniata</taxon>
        <taxon>Vertebrata</taxon>
        <taxon>Euteleostomi</taxon>
        <taxon>Actinopterygii</taxon>
        <taxon>Neopterygii</taxon>
        <taxon>Teleostei</taxon>
        <taxon>Protacanthopterygii</taxon>
        <taxon>Esociformes</taxon>
        <taxon>Esocidae</taxon>
        <taxon>Esox</taxon>
    </lineage>
</organism>
<dbReference type="Bgee" id="ENSELUG00000018887">
    <property type="expression patterns" value="Expressed in mesonephros and 8 other cell types or tissues"/>
</dbReference>
<dbReference type="PANTHER" id="PTHR24201">
    <property type="entry name" value="ANK_REP_REGION DOMAIN-CONTAINING PROTEIN"/>
    <property type="match status" value="1"/>
</dbReference>
<dbReference type="Gene3D" id="1.25.40.20">
    <property type="entry name" value="Ankyrin repeat-containing domain"/>
    <property type="match status" value="1"/>
</dbReference>
<accession>A0A3P8YSJ6</accession>
<dbReference type="Proteomes" id="UP000265140">
    <property type="component" value="Chromosome 15"/>
</dbReference>
<dbReference type="GeneTree" id="ENSGT00940000159049"/>
<evidence type="ECO:0000256" key="1">
    <source>
        <dbReference type="ARBA" id="ARBA00022737"/>
    </source>
</evidence>
<keyword evidence="2 3" id="KW-0040">ANK repeat</keyword>
<evidence type="ECO:0000313" key="4">
    <source>
        <dbReference type="Ensembl" id="ENSELUP00000019572.2"/>
    </source>
</evidence>